<protein>
    <submittedName>
        <fullName evidence="1">Uncharacterized protein</fullName>
    </submittedName>
</protein>
<keyword evidence="2" id="KW-1185">Reference proteome</keyword>
<dbReference type="AlphaFoldDB" id="A0A934X0K6"/>
<accession>A0A934X0K6</accession>
<evidence type="ECO:0000313" key="2">
    <source>
        <dbReference type="Proteomes" id="UP000611723"/>
    </source>
</evidence>
<comment type="caution">
    <text evidence="1">The sequence shown here is derived from an EMBL/GenBank/DDBJ whole genome shotgun (WGS) entry which is preliminary data.</text>
</comment>
<dbReference type="RefSeq" id="WP_201431963.1">
    <property type="nucleotide sequence ID" value="NZ_JAEQBW010000007.1"/>
</dbReference>
<reference evidence="1" key="1">
    <citation type="submission" date="2021-01" db="EMBL/GenBank/DDBJ databases">
        <title>Marivirga aurantiaca sp. nov., isolated from intertidal surface sediments.</title>
        <authorList>
            <person name="Zhang M."/>
        </authorList>
    </citation>
    <scope>NUCLEOTIDE SEQUENCE</scope>
    <source>
        <strain evidence="1">S37H4</strain>
    </source>
</reference>
<evidence type="ECO:0000313" key="1">
    <source>
        <dbReference type="EMBL" id="MBK6266282.1"/>
    </source>
</evidence>
<organism evidence="1 2">
    <name type="scientific">Marivirga aurantiaca</name>
    <dbReference type="NCBI Taxonomy" id="2802615"/>
    <lineage>
        <taxon>Bacteria</taxon>
        <taxon>Pseudomonadati</taxon>
        <taxon>Bacteroidota</taxon>
        <taxon>Cytophagia</taxon>
        <taxon>Cytophagales</taxon>
        <taxon>Marivirgaceae</taxon>
        <taxon>Marivirga</taxon>
    </lineage>
</organism>
<sequence length="187" mass="21619">MNSQNPTFDPQEIAKLKEEIAKSNNQFVMVDSEDNNEEYKNFRFVGMYEGKEAIFDAVIYTLRLHHASEVYELAEHKAAQKFPNFKPIRFQEDENGDLRTLNNVEEEIGLYIAEMIDELEDEDAVKVQEHVDMDSGGDDGIGLDIGLNVDEVSDEVINQFIHDFNEDCIELDTTLYSFQSDEEEEYD</sequence>
<gene>
    <name evidence="1" type="ORF">JKA74_14645</name>
</gene>
<name>A0A934X0K6_9BACT</name>
<dbReference type="EMBL" id="JAEQBW010000007">
    <property type="protein sequence ID" value="MBK6266282.1"/>
    <property type="molecule type" value="Genomic_DNA"/>
</dbReference>
<proteinExistence type="predicted"/>
<dbReference type="Proteomes" id="UP000611723">
    <property type="component" value="Unassembled WGS sequence"/>
</dbReference>